<accession>A0ABT1QX89</accession>
<feature type="chain" id="PRO_5046702900" description="Secreted protein" evidence="1">
    <location>
        <begin position="21"/>
        <end position="110"/>
    </location>
</feature>
<keyword evidence="1" id="KW-0732">Signal</keyword>
<dbReference type="Proteomes" id="UP001165498">
    <property type="component" value="Unassembled WGS sequence"/>
</dbReference>
<dbReference type="RefSeq" id="WP_255916088.1">
    <property type="nucleotide sequence ID" value="NZ_JANFQO010000022.1"/>
</dbReference>
<organism evidence="2 3">
    <name type="scientific">Tahibacter harae</name>
    <dbReference type="NCBI Taxonomy" id="2963937"/>
    <lineage>
        <taxon>Bacteria</taxon>
        <taxon>Pseudomonadati</taxon>
        <taxon>Pseudomonadota</taxon>
        <taxon>Gammaproteobacteria</taxon>
        <taxon>Lysobacterales</taxon>
        <taxon>Rhodanobacteraceae</taxon>
        <taxon>Tahibacter</taxon>
    </lineage>
</organism>
<comment type="caution">
    <text evidence="2">The sequence shown here is derived from an EMBL/GenBank/DDBJ whole genome shotgun (WGS) entry which is preliminary data.</text>
</comment>
<reference evidence="2" key="1">
    <citation type="submission" date="2022-07" db="EMBL/GenBank/DDBJ databases">
        <title>Tahibacter sp., a new gammaproteobacterium isolated from the silt sample collected at pig farm.</title>
        <authorList>
            <person name="Chen H."/>
        </authorList>
    </citation>
    <scope>NUCLEOTIDE SEQUENCE</scope>
    <source>
        <strain evidence="2">P2K</strain>
    </source>
</reference>
<sequence>MHRHLFTAVALLLSAGAGSAEPPSTSASDTPLATGFPNIPADARRVAERLAACNHFAGEINGDGGERDKEVGVSMTGLGCATIEKDVAAIRRKYAADPTVEEALKQAEEQ</sequence>
<evidence type="ECO:0000313" key="3">
    <source>
        <dbReference type="Proteomes" id="UP001165498"/>
    </source>
</evidence>
<keyword evidence="3" id="KW-1185">Reference proteome</keyword>
<evidence type="ECO:0008006" key="4">
    <source>
        <dbReference type="Google" id="ProtNLM"/>
    </source>
</evidence>
<dbReference type="EMBL" id="JANFQO010000022">
    <property type="protein sequence ID" value="MCQ4166902.1"/>
    <property type="molecule type" value="Genomic_DNA"/>
</dbReference>
<evidence type="ECO:0000313" key="2">
    <source>
        <dbReference type="EMBL" id="MCQ4166902.1"/>
    </source>
</evidence>
<name>A0ABT1QX89_9GAMM</name>
<proteinExistence type="predicted"/>
<gene>
    <name evidence="2" type="ORF">NM961_19490</name>
</gene>
<evidence type="ECO:0000256" key="1">
    <source>
        <dbReference type="SAM" id="SignalP"/>
    </source>
</evidence>
<feature type="signal peptide" evidence="1">
    <location>
        <begin position="1"/>
        <end position="20"/>
    </location>
</feature>
<protein>
    <recommendedName>
        <fullName evidence="4">Secreted protein</fullName>
    </recommendedName>
</protein>